<dbReference type="InterPro" id="IPR001304">
    <property type="entry name" value="C-type_lectin-like"/>
</dbReference>
<dbReference type="PROSITE" id="PS50041">
    <property type="entry name" value="C_TYPE_LECTIN_2"/>
    <property type="match status" value="1"/>
</dbReference>
<keyword evidence="8" id="KW-1185">Reference proteome</keyword>
<dbReference type="InterPro" id="IPR033992">
    <property type="entry name" value="NKR-like_CTLD"/>
</dbReference>
<dbReference type="Proteomes" id="UP001652622">
    <property type="component" value="Unplaced"/>
</dbReference>
<evidence type="ECO:0000256" key="1">
    <source>
        <dbReference type="ARBA" id="ARBA00004401"/>
    </source>
</evidence>
<keyword evidence="6" id="KW-0472">Membrane</keyword>
<accession>A0ABM3ZFC1</accession>
<evidence type="ECO:0000256" key="3">
    <source>
        <dbReference type="ARBA" id="ARBA00022525"/>
    </source>
</evidence>
<keyword evidence="6" id="KW-1133">Transmembrane helix</keyword>
<evidence type="ECO:0000313" key="8">
    <source>
        <dbReference type="Proteomes" id="UP001652622"/>
    </source>
</evidence>
<protein>
    <submittedName>
        <fullName evidence="9">Early activation antigen CD69-like</fullName>
    </submittedName>
</protein>
<dbReference type="GeneID" id="132711654"/>
<reference evidence="9" key="1">
    <citation type="submission" date="2025-08" db="UniProtKB">
        <authorList>
            <consortium name="RefSeq"/>
        </authorList>
    </citation>
    <scope>IDENTIFICATION</scope>
    <source>
        <tissue evidence="9">Blood</tissue>
    </source>
</reference>
<dbReference type="RefSeq" id="XP_060547069.1">
    <property type="nucleotide sequence ID" value="XM_060691086.1"/>
</dbReference>
<dbReference type="InterPro" id="IPR016186">
    <property type="entry name" value="C-type_lectin-like/link_sf"/>
</dbReference>
<dbReference type="SMART" id="SM00034">
    <property type="entry name" value="CLECT"/>
    <property type="match status" value="1"/>
</dbReference>
<name>A0ABM3ZFC1_PANGU</name>
<keyword evidence="6" id="KW-0812">Transmembrane</keyword>
<evidence type="ECO:0000256" key="4">
    <source>
        <dbReference type="ARBA" id="ARBA00022734"/>
    </source>
</evidence>
<gene>
    <name evidence="9" type="primary">LOC132711654</name>
</gene>
<dbReference type="Gene3D" id="3.10.100.10">
    <property type="entry name" value="Mannose-Binding Protein A, subunit A"/>
    <property type="match status" value="1"/>
</dbReference>
<dbReference type="PANTHER" id="PTHR45710">
    <property type="entry name" value="C-TYPE LECTIN DOMAIN-CONTAINING PROTEIN 180"/>
    <property type="match status" value="1"/>
</dbReference>
<dbReference type="CDD" id="cd03593">
    <property type="entry name" value="CLECT_NK_receptors_like"/>
    <property type="match status" value="1"/>
</dbReference>
<sequence>MARGKRDEQAHPSKRYDRPSNGYDPVQEEEKGHTNVEMQNIDEEQDLQRTSPNGNAGGQEENSEKKCLSACSKYRKAIIGVVISYILLLIIIFILVAHFLSCTTENQKIQAVQTGTPVPLNCQKDATKCLPLPCPPDWIGHQGHCYKLSEEEKNWTESQNSCILHNASLAKYTEEKMGIMRMFTRDHVFWIGLKREPVQPWKWLDGENATVKIMGNGGDCAFMDNDVAFMSVRCSSQHYYICQKKCS</sequence>
<dbReference type="InterPro" id="IPR016187">
    <property type="entry name" value="CTDL_fold"/>
</dbReference>
<evidence type="ECO:0000256" key="2">
    <source>
        <dbReference type="ARBA" id="ARBA00004613"/>
    </source>
</evidence>
<comment type="subcellular location">
    <subcellularLocation>
        <location evidence="1">Cell membrane</location>
        <topology evidence="1">Single-pass type II membrane protein</topology>
    </subcellularLocation>
    <subcellularLocation>
        <location evidence="2">Secreted</location>
    </subcellularLocation>
</comment>
<evidence type="ECO:0000256" key="6">
    <source>
        <dbReference type="SAM" id="Phobius"/>
    </source>
</evidence>
<feature type="region of interest" description="Disordered" evidence="5">
    <location>
        <begin position="1"/>
        <end position="62"/>
    </location>
</feature>
<dbReference type="PANTHER" id="PTHR45710:SF26">
    <property type="entry name" value="RH26557P"/>
    <property type="match status" value="1"/>
</dbReference>
<proteinExistence type="predicted"/>
<keyword evidence="3" id="KW-0964">Secreted</keyword>
<evidence type="ECO:0000313" key="9">
    <source>
        <dbReference type="RefSeq" id="XP_060547069.1"/>
    </source>
</evidence>
<keyword evidence="4" id="KW-0430">Lectin</keyword>
<organism evidence="8 9">
    <name type="scientific">Pantherophis guttatus</name>
    <name type="common">Corn snake</name>
    <name type="synonym">Elaphe guttata</name>
    <dbReference type="NCBI Taxonomy" id="94885"/>
    <lineage>
        <taxon>Eukaryota</taxon>
        <taxon>Metazoa</taxon>
        <taxon>Chordata</taxon>
        <taxon>Craniata</taxon>
        <taxon>Vertebrata</taxon>
        <taxon>Euteleostomi</taxon>
        <taxon>Lepidosauria</taxon>
        <taxon>Squamata</taxon>
        <taxon>Bifurcata</taxon>
        <taxon>Unidentata</taxon>
        <taxon>Episquamata</taxon>
        <taxon>Toxicofera</taxon>
        <taxon>Serpentes</taxon>
        <taxon>Colubroidea</taxon>
        <taxon>Colubridae</taxon>
        <taxon>Colubrinae</taxon>
        <taxon>Pantherophis</taxon>
    </lineage>
</organism>
<feature type="compositionally biased region" description="Basic and acidic residues" evidence="5">
    <location>
        <begin position="1"/>
        <end position="18"/>
    </location>
</feature>
<evidence type="ECO:0000256" key="5">
    <source>
        <dbReference type="SAM" id="MobiDB-lite"/>
    </source>
</evidence>
<feature type="transmembrane region" description="Helical" evidence="6">
    <location>
        <begin position="78"/>
        <end position="100"/>
    </location>
</feature>
<evidence type="ECO:0000259" key="7">
    <source>
        <dbReference type="PROSITE" id="PS50041"/>
    </source>
</evidence>
<dbReference type="SUPFAM" id="SSF56436">
    <property type="entry name" value="C-type lectin-like"/>
    <property type="match status" value="1"/>
</dbReference>
<dbReference type="InterPro" id="IPR050828">
    <property type="entry name" value="C-type_lectin/matrix_domain"/>
</dbReference>
<dbReference type="Pfam" id="PF00059">
    <property type="entry name" value="Lectin_C"/>
    <property type="match status" value="1"/>
</dbReference>
<feature type="domain" description="C-type lectin" evidence="7">
    <location>
        <begin position="141"/>
        <end position="243"/>
    </location>
</feature>